<protein>
    <recommendedName>
        <fullName evidence="3">tRNA threonylcarbamoyladenosine biosynthesis protein TsaE</fullName>
    </recommendedName>
    <alternativeName>
        <fullName evidence="10">t(6)A37 threonylcarbamoyladenosine biosynthesis protein TsaE</fullName>
    </alternativeName>
</protein>
<name>A0A1M5QPK1_9RHOB</name>
<evidence type="ECO:0000256" key="1">
    <source>
        <dbReference type="ARBA" id="ARBA00004496"/>
    </source>
</evidence>
<reference evidence="11 12" key="1">
    <citation type="submission" date="2016-11" db="EMBL/GenBank/DDBJ databases">
        <authorList>
            <person name="Jaros S."/>
            <person name="Januszkiewicz K."/>
            <person name="Wedrychowicz H."/>
        </authorList>
    </citation>
    <scope>NUCLEOTIDE SEQUENCE [LARGE SCALE GENOMIC DNA]</scope>
    <source>
        <strain evidence="11 12">DSM 28715</strain>
    </source>
</reference>
<dbReference type="GO" id="GO:0002949">
    <property type="term" value="P:tRNA threonylcarbamoyladenosine modification"/>
    <property type="evidence" value="ECO:0007669"/>
    <property type="project" value="InterPro"/>
</dbReference>
<keyword evidence="9" id="KW-0460">Magnesium</keyword>
<evidence type="ECO:0000313" key="11">
    <source>
        <dbReference type="EMBL" id="SHH16014.1"/>
    </source>
</evidence>
<dbReference type="GO" id="GO:0005737">
    <property type="term" value="C:cytoplasm"/>
    <property type="evidence" value="ECO:0007669"/>
    <property type="project" value="UniProtKB-SubCell"/>
</dbReference>
<evidence type="ECO:0000256" key="10">
    <source>
        <dbReference type="ARBA" id="ARBA00032441"/>
    </source>
</evidence>
<evidence type="ECO:0000256" key="8">
    <source>
        <dbReference type="ARBA" id="ARBA00022840"/>
    </source>
</evidence>
<evidence type="ECO:0000256" key="7">
    <source>
        <dbReference type="ARBA" id="ARBA00022741"/>
    </source>
</evidence>
<dbReference type="Proteomes" id="UP000184074">
    <property type="component" value="Unassembled WGS sequence"/>
</dbReference>
<organism evidence="11 12">
    <name type="scientific">Cognatiyoonia sediminum</name>
    <dbReference type="NCBI Taxonomy" id="1508389"/>
    <lineage>
        <taxon>Bacteria</taxon>
        <taxon>Pseudomonadati</taxon>
        <taxon>Pseudomonadota</taxon>
        <taxon>Alphaproteobacteria</taxon>
        <taxon>Rhodobacterales</taxon>
        <taxon>Paracoccaceae</taxon>
        <taxon>Cognatiyoonia</taxon>
    </lineage>
</organism>
<comment type="similarity">
    <text evidence="2">Belongs to the TsaE family.</text>
</comment>
<dbReference type="SUPFAM" id="SSF52540">
    <property type="entry name" value="P-loop containing nucleoside triphosphate hydrolases"/>
    <property type="match status" value="1"/>
</dbReference>
<dbReference type="AlphaFoldDB" id="A0A1M5QPK1"/>
<evidence type="ECO:0000256" key="3">
    <source>
        <dbReference type="ARBA" id="ARBA00019010"/>
    </source>
</evidence>
<dbReference type="NCBIfam" id="TIGR00150">
    <property type="entry name" value="T6A_YjeE"/>
    <property type="match status" value="1"/>
</dbReference>
<keyword evidence="12" id="KW-1185">Reference proteome</keyword>
<evidence type="ECO:0000256" key="5">
    <source>
        <dbReference type="ARBA" id="ARBA00022694"/>
    </source>
</evidence>
<dbReference type="GO" id="GO:0005524">
    <property type="term" value="F:ATP binding"/>
    <property type="evidence" value="ECO:0007669"/>
    <property type="project" value="UniProtKB-KW"/>
</dbReference>
<dbReference type="InterPro" id="IPR027417">
    <property type="entry name" value="P-loop_NTPase"/>
</dbReference>
<evidence type="ECO:0000256" key="9">
    <source>
        <dbReference type="ARBA" id="ARBA00022842"/>
    </source>
</evidence>
<dbReference type="EMBL" id="FQXB01000003">
    <property type="protein sequence ID" value="SHH16014.1"/>
    <property type="molecule type" value="Genomic_DNA"/>
</dbReference>
<dbReference type="Gene3D" id="3.40.50.300">
    <property type="entry name" value="P-loop containing nucleotide triphosphate hydrolases"/>
    <property type="match status" value="1"/>
</dbReference>
<keyword evidence="6" id="KW-0479">Metal-binding</keyword>
<dbReference type="GO" id="GO:0046872">
    <property type="term" value="F:metal ion binding"/>
    <property type="evidence" value="ECO:0007669"/>
    <property type="project" value="UniProtKB-KW"/>
</dbReference>
<dbReference type="STRING" id="1508389.SAMN05444003_2245"/>
<proteinExistence type="inferred from homology"/>
<dbReference type="InterPro" id="IPR003442">
    <property type="entry name" value="T6A_TsaE"/>
</dbReference>
<dbReference type="OrthoDB" id="9800307at2"/>
<comment type="subcellular location">
    <subcellularLocation>
        <location evidence="1">Cytoplasm</location>
    </subcellularLocation>
</comment>
<dbReference type="PANTHER" id="PTHR33540">
    <property type="entry name" value="TRNA THREONYLCARBAMOYLADENOSINE BIOSYNTHESIS PROTEIN TSAE"/>
    <property type="match status" value="1"/>
</dbReference>
<sequence length="154" mass="16945">MSSPIASFQSNSPEETEVLARQFVSIAKAGDVLLLEGNIGAGKSVFARTFIREAVGSNIDVPSPTFTLVQTYDSNIGEIWHCDLYRLTSPDEIVELGLDLAFANSITLIEWPDRLGEEVPFSALQVSFQVEGDTRSIRFFGDQSWAERLASLDV</sequence>
<dbReference type="RefSeq" id="WP_072901116.1">
    <property type="nucleotide sequence ID" value="NZ_FQXB01000003.1"/>
</dbReference>
<dbReference type="Pfam" id="PF02367">
    <property type="entry name" value="TsaE"/>
    <property type="match status" value="1"/>
</dbReference>
<keyword evidence="5" id="KW-0819">tRNA processing</keyword>
<keyword evidence="4" id="KW-0963">Cytoplasm</keyword>
<evidence type="ECO:0000256" key="6">
    <source>
        <dbReference type="ARBA" id="ARBA00022723"/>
    </source>
</evidence>
<evidence type="ECO:0000313" key="12">
    <source>
        <dbReference type="Proteomes" id="UP000184074"/>
    </source>
</evidence>
<dbReference type="PANTHER" id="PTHR33540:SF2">
    <property type="entry name" value="TRNA THREONYLCARBAMOYLADENOSINE BIOSYNTHESIS PROTEIN TSAE"/>
    <property type="match status" value="1"/>
</dbReference>
<accession>A0A1M5QPK1</accession>
<evidence type="ECO:0000256" key="2">
    <source>
        <dbReference type="ARBA" id="ARBA00007599"/>
    </source>
</evidence>
<gene>
    <name evidence="11" type="ORF">SAMN05444003_2245</name>
</gene>
<keyword evidence="7" id="KW-0547">Nucleotide-binding</keyword>
<evidence type="ECO:0000256" key="4">
    <source>
        <dbReference type="ARBA" id="ARBA00022490"/>
    </source>
</evidence>
<keyword evidence="8" id="KW-0067">ATP-binding</keyword>